<dbReference type="RefSeq" id="WP_188857906.1">
    <property type="nucleotide sequence ID" value="NZ_BMOS01000018.1"/>
</dbReference>
<evidence type="ECO:0000256" key="4">
    <source>
        <dbReference type="ARBA" id="ARBA00023136"/>
    </source>
</evidence>
<evidence type="ECO:0000256" key="5">
    <source>
        <dbReference type="SAM" id="Phobius"/>
    </source>
</evidence>
<feature type="transmembrane region" description="Helical" evidence="5">
    <location>
        <begin position="131"/>
        <end position="149"/>
    </location>
</feature>
<keyword evidence="7" id="KW-1185">Reference proteome</keyword>
<dbReference type="Pfam" id="PF02361">
    <property type="entry name" value="CbiQ"/>
    <property type="match status" value="1"/>
</dbReference>
<organism evidence="6 7">
    <name type="scientific">Oceanobacillus indicireducens</name>
    <dbReference type="NCBI Taxonomy" id="1004261"/>
    <lineage>
        <taxon>Bacteria</taxon>
        <taxon>Bacillati</taxon>
        <taxon>Bacillota</taxon>
        <taxon>Bacilli</taxon>
        <taxon>Bacillales</taxon>
        <taxon>Bacillaceae</taxon>
        <taxon>Oceanobacillus</taxon>
    </lineage>
</organism>
<reference evidence="6" key="1">
    <citation type="journal article" date="2014" name="Int. J. Syst. Evol. Microbiol.">
        <title>Complete genome sequence of Corynebacterium casei LMG S-19264T (=DSM 44701T), isolated from a smear-ripened cheese.</title>
        <authorList>
            <consortium name="US DOE Joint Genome Institute (JGI-PGF)"/>
            <person name="Walter F."/>
            <person name="Albersmeier A."/>
            <person name="Kalinowski J."/>
            <person name="Ruckert C."/>
        </authorList>
    </citation>
    <scope>NUCLEOTIDE SEQUENCE</scope>
    <source>
        <strain evidence="6">JCM 17251</strain>
    </source>
</reference>
<sequence>MLRGFRSFHPFVLLLYYIIVIAGLMMYQHPVFLTAALLSIIFVNLILDKGVELNKWKYMIIFLALFVFVFTPLFNQQGNIVLFELFSRAFYLEAVIQGAMIALTLSGILALFTTFNIIITSDKFLYLFSKFFPKWALILMLALRFMPLFRKRLADIQDVQEMKGVSMKDGKLREKAQNGMLFIQILLTYSLEEAVQTADSMSARGYGLQKRSQYEAYLWKSRDWAMLVFLLLLSLLTLIGWKSNKTILTLTPELESMMLQGHSWFYLLSWILLISLPIWTEGKEVIKWNFYK</sequence>
<feature type="transmembrane region" description="Helical" evidence="5">
    <location>
        <begin position="56"/>
        <end position="74"/>
    </location>
</feature>
<dbReference type="GO" id="GO:0005886">
    <property type="term" value="C:plasma membrane"/>
    <property type="evidence" value="ECO:0007669"/>
    <property type="project" value="UniProtKB-ARBA"/>
</dbReference>
<dbReference type="InterPro" id="IPR003339">
    <property type="entry name" value="ABC/ECF_trnsptr_transmembrane"/>
</dbReference>
<evidence type="ECO:0000256" key="3">
    <source>
        <dbReference type="ARBA" id="ARBA00022989"/>
    </source>
</evidence>
<feature type="transmembrane region" description="Helical" evidence="5">
    <location>
        <begin position="7"/>
        <end position="25"/>
    </location>
</feature>
<feature type="transmembrane region" description="Helical" evidence="5">
    <location>
        <begin position="224"/>
        <end position="241"/>
    </location>
</feature>
<reference evidence="6" key="2">
    <citation type="submission" date="2020-09" db="EMBL/GenBank/DDBJ databases">
        <authorList>
            <person name="Sun Q."/>
            <person name="Ohkuma M."/>
        </authorList>
    </citation>
    <scope>NUCLEOTIDE SEQUENCE</scope>
    <source>
        <strain evidence="6">JCM 17251</strain>
    </source>
</reference>
<comment type="caution">
    <text evidence="6">The sequence shown here is derived from an EMBL/GenBank/DDBJ whole genome shotgun (WGS) entry which is preliminary data.</text>
</comment>
<dbReference type="AlphaFoldDB" id="A0A918D383"/>
<dbReference type="Proteomes" id="UP000624041">
    <property type="component" value="Unassembled WGS sequence"/>
</dbReference>
<evidence type="ECO:0000313" key="7">
    <source>
        <dbReference type="Proteomes" id="UP000624041"/>
    </source>
</evidence>
<gene>
    <name evidence="6" type="ORF">GCM10007971_25340</name>
</gene>
<proteinExistence type="predicted"/>
<evidence type="ECO:0000256" key="1">
    <source>
        <dbReference type="ARBA" id="ARBA00004141"/>
    </source>
</evidence>
<feature type="transmembrane region" description="Helical" evidence="5">
    <location>
        <begin position="94"/>
        <end position="119"/>
    </location>
</feature>
<keyword evidence="4 5" id="KW-0472">Membrane</keyword>
<evidence type="ECO:0000313" key="6">
    <source>
        <dbReference type="EMBL" id="GGN60868.1"/>
    </source>
</evidence>
<evidence type="ECO:0000256" key="2">
    <source>
        <dbReference type="ARBA" id="ARBA00022692"/>
    </source>
</evidence>
<accession>A0A918D383</accession>
<keyword evidence="2 5" id="KW-0812">Transmembrane</keyword>
<comment type="subcellular location">
    <subcellularLocation>
        <location evidence="1">Membrane</location>
        <topology evidence="1">Multi-pass membrane protein</topology>
    </subcellularLocation>
</comment>
<keyword evidence="3 5" id="KW-1133">Transmembrane helix</keyword>
<dbReference type="CDD" id="cd16914">
    <property type="entry name" value="EcfT"/>
    <property type="match status" value="1"/>
</dbReference>
<dbReference type="EMBL" id="BMOS01000018">
    <property type="protein sequence ID" value="GGN60868.1"/>
    <property type="molecule type" value="Genomic_DNA"/>
</dbReference>
<name>A0A918D383_9BACI</name>
<feature type="transmembrane region" description="Helical" evidence="5">
    <location>
        <begin position="262"/>
        <end position="280"/>
    </location>
</feature>
<feature type="transmembrane region" description="Helical" evidence="5">
    <location>
        <begin position="31"/>
        <end position="47"/>
    </location>
</feature>
<protein>
    <submittedName>
        <fullName evidence="6">ABC transporter permease</fullName>
    </submittedName>
</protein>